<dbReference type="InterPro" id="IPR037115">
    <property type="entry name" value="Sirohaem_synt_dimer_dom_sf"/>
</dbReference>
<dbReference type="Proteomes" id="UP000679575">
    <property type="component" value="Chromosome"/>
</dbReference>
<feature type="domain" description="Sirohaem synthase dimerisation" evidence="7">
    <location>
        <begin position="150"/>
        <end position="184"/>
    </location>
</feature>
<dbReference type="PANTHER" id="PTHR35330:SF1">
    <property type="entry name" value="SIROHEME BIOSYNTHESIS PROTEIN MET8"/>
    <property type="match status" value="1"/>
</dbReference>
<keyword evidence="5" id="KW-0627">Porphyrin biosynthesis</keyword>
<dbReference type="InterPro" id="IPR006367">
    <property type="entry name" value="Sirohaem_synthase_N"/>
</dbReference>
<accession>A0ABX7YW25</accession>
<dbReference type="SUPFAM" id="SSF75615">
    <property type="entry name" value="Siroheme synthase middle domains-like"/>
    <property type="match status" value="1"/>
</dbReference>
<keyword evidence="4" id="KW-0520">NAD</keyword>
<protein>
    <recommendedName>
        <fullName evidence="2">precorrin-2 dehydrogenase</fullName>
        <ecNumber evidence="2">1.3.1.76</ecNumber>
    </recommendedName>
</protein>
<dbReference type="InterPro" id="IPR036291">
    <property type="entry name" value="NAD(P)-bd_dom_sf"/>
</dbReference>
<comment type="pathway">
    <text evidence="1">Porphyrin-containing compound metabolism; siroheme biosynthesis; sirohydrochlorin from precorrin-2: step 1/1.</text>
</comment>
<dbReference type="RefSeq" id="WP_212596013.1">
    <property type="nucleotide sequence ID" value="NZ_CP073587.1"/>
</dbReference>
<dbReference type="Pfam" id="PF14824">
    <property type="entry name" value="Sirohm_synth_M"/>
    <property type="match status" value="1"/>
</dbReference>
<dbReference type="SUPFAM" id="SSF51735">
    <property type="entry name" value="NAD(P)-binding Rossmann-fold domains"/>
    <property type="match status" value="1"/>
</dbReference>
<dbReference type="InterPro" id="IPR019478">
    <property type="entry name" value="Sirohaem_synthase_dimer_dom"/>
</dbReference>
<evidence type="ECO:0000256" key="2">
    <source>
        <dbReference type="ARBA" id="ARBA00012400"/>
    </source>
</evidence>
<name>A0ABX7YW25_9GAMM</name>
<evidence type="ECO:0000313" key="10">
    <source>
        <dbReference type="Proteomes" id="UP000679575"/>
    </source>
</evidence>
<keyword evidence="10" id="KW-1185">Reference proteome</keyword>
<dbReference type="InterPro" id="IPR028161">
    <property type="entry name" value="Met8-like"/>
</dbReference>
<organism evidence="9 10">
    <name type="scientific">Shewanella yunxiaonensis</name>
    <dbReference type="NCBI Taxonomy" id="2829809"/>
    <lineage>
        <taxon>Bacteria</taxon>
        <taxon>Pseudomonadati</taxon>
        <taxon>Pseudomonadota</taxon>
        <taxon>Gammaproteobacteria</taxon>
        <taxon>Alteromonadales</taxon>
        <taxon>Shewanellaceae</taxon>
        <taxon>Shewanella</taxon>
    </lineage>
</organism>
<evidence type="ECO:0000256" key="5">
    <source>
        <dbReference type="ARBA" id="ARBA00023244"/>
    </source>
</evidence>
<dbReference type="EC" id="1.3.1.76" evidence="2"/>
<evidence type="ECO:0000259" key="7">
    <source>
        <dbReference type="Pfam" id="PF10414"/>
    </source>
</evidence>
<dbReference type="Pfam" id="PF13241">
    <property type="entry name" value="NAD_binding_7"/>
    <property type="match status" value="1"/>
</dbReference>
<dbReference type="PANTHER" id="PTHR35330">
    <property type="entry name" value="SIROHEME BIOSYNTHESIS PROTEIN MET8"/>
    <property type="match status" value="1"/>
</dbReference>
<dbReference type="InterPro" id="IPR028281">
    <property type="entry name" value="Sirohaem_synthase_central"/>
</dbReference>
<evidence type="ECO:0000259" key="8">
    <source>
        <dbReference type="Pfam" id="PF14824"/>
    </source>
</evidence>
<dbReference type="NCBIfam" id="TIGR01470">
    <property type="entry name" value="cysG_Nterm"/>
    <property type="match status" value="1"/>
</dbReference>
<keyword evidence="3" id="KW-0560">Oxidoreductase</keyword>
<evidence type="ECO:0000313" key="9">
    <source>
        <dbReference type="EMBL" id="QUN07008.1"/>
    </source>
</evidence>
<comment type="catalytic activity">
    <reaction evidence="6">
        <text>precorrin-2 + NAD(+) = sirohydrochlorin + NADH + 2 H(+)</text>
        <dbReference type="Rhea" id="RHEA:15613"/>
        <dbReference type="ChEBI" id="CHEBI:15378"/>
        <dbReference type="ChEBI" id="CHEBI:57540"/>
        <dbReference type="ChEBI" id="CHEBI:57945"/>
        <dbReference type="ChEBI" id="CHEBI:58351"/>
        <dbReference type="ChEBI" id="CHEBI:58827"/>
        <dbReference type="EC" id="1.3.1.76"/>
    </reaction>
</comment>
<dbReference type="Gene3D" id="3.40.50.720">
    <property type="entry name" value="NAD(P)-binding Rossmann-like Domain"/>
    <property type="match status" value="1"/>
</dbReference>
<sequence length="304" mass="34332">MRYFPLYIDTSNLSVLLVGAGEVAARKLDLLARTDADIHVVAPQVCDDIADYADSGRIELSGREVVSTDLQDVDLVYIATADNLLNQQLAELAREEGALVNVVDDPDNCDFITPSIVDRGRLVVAVSTAGAAPVFAKDIRGKLEALLPQSLSPLMDFIAEKRHEVQQKHFNPSQRRRFWERFLRNNGERYDSHTITRYQQCFTEEDAFGELLLLQQDVTPKLLPIAIIPWLQRVDLVLQDEVPPQALVELIRRDASRSFEPMADSELLSCWEQGQWVLRITNETEIQRLKAAFPFAKHLRPGAI</sequence>
<dbReference type="Gene3D" id="1.10.8.210">
    <property type="entry name" value="Sirohaem synthase, dimerisation domain"/>
    <property type="match status" value="1"/>
</dbReference>
<reference evidence="9 10" key="1">
    <citation type="submission" date="2021-04" db="EMBL/GenBank/DDBJ databases">
        <title>Novel species identification of genus Shewanella.</title>
        <authorList>
            <person name="Liu G."/>
        </authorList>
    </citation>
    <scope>NUCLEOTIDE SEQUENCE [LARGE SCALE GENOMIC DNA]</scope>
    <source>
        <strain evidence="9 10">FJAT-54481</strain>
    </source>
</reference>
<evidence type="ECO:0000256" key="3">
    <source>
        <dbReference type="ARBA" id="ARBA00023002"/>
    </source>
</evidence>
<proteinExistence type="predicted"/>
<dbReference type="Pfam" id="PF10414">
    <property type="entry name" value="CysG_dimeriser"/>
    <property type="match status" value="1"/>
</dbReference>
<dbReference type="Gene3D" id="3.30.160.110">
    <property type="entry name" value="Siroheme synthase, domain 2"/>
    <property type="match status" value="1"/>
</dbReference>
<dbReference type="EMBL" id="CP073587">
    <property type="protein sequence ID" value="QUN07008.1"/>
    <property type="molecule type" value="Genomic_DNA"/>
</dbReference>
<evidence type="ECO:0000256" key="4">
    <source>
        <dbReference type="ARBA" id="ARBA00023027"/>
    </source>
</evidence>
<evidence type="ECO:0000256" key="1">
    <source>
        <dbReference type="ARBA" id="ARBA00005010"/>
    </source>
</evidence>
<evidence type="ECO:0000256" key="6">
    <source>
        <dbReference type="ARBA" id="ARBA00047561"/>
    </source>
</evidence>
<feature type="domain" description="Siroheme synthase central" evidence="8">
    <location>
        <begin position="119"/>
        <end position="145"/>
    </location>
</feature>
<gene>
    <name evidence="9" type="ORF">KDN34_06115</name>
</gene>